<reference evidence="6 8" key="1">
    <citation type="submission" date="2016-04" db="EMBL/GenBank/DDBJ databases">
        <authorList>
            <person name="Evans L.H."/>
            <person name="Alamgir A."/>
            <person name="Owens N."/>
            <person name="Weber N.D."/>
            <person name="Virtaneva K."/>
            <person name="Barbian K."/>
            <person name="Babar A."/>
            <person name="Rosenke K."/>
        </authorList>
    </citation>
    <scope>NUCLEOTIDE SEQUENCE [LARGE SCALE GENOMIC DNA]</scope>
    <source>
        <strain evidence="6 8">JL2886</strain>
    </source>
</reference>
<keyword evidence="3" id="KW-0804">Transcription</keyword>
<dbReference type="AlphaFoldDB" id="A0A1B0ZPX0"/>
<gene>
    <name evidence="6" type="ORF">JL2886_01305</name>
    <name evidence="7" type="ORF">PXK24_14630</name>
</gene>
<dbReference type="PANTHER" id="PTHR30055:SF234">
    <property type="entry name" value="HTH-TYPE TRANSCRIPTIONAL REGULATOR BETI"/>
    <property type="match status" value="1"/>
</dbReference>
<dbReference type="PANTHER" id="PTHR30055">
    <property type="entry name" value="HTH-TYPE TRANSCRIPTIONAL REGULATOR RUTR"/>
    <property type="match status" value="1"/>
</dbReference>
<evidence type="ECO:0000256" key="1">
    <source>
        <dbReference type="ARBA" id="ARBA00023015"/>
    </source>
</evidence>
<evidence type="ECO:0000256" key="2">
    <source>
        <dbReference type="ARBA" id="ARBA00023125"/>
    </source>
</evidence>
<accession>A0A1B0ZPX0</accession>
<dbReference type="PROSITE" id="PS50977">
    <property type="entry name" value="HTH_TETR_2"/>
    <property type="match status" value="1"/>
</dbReference>
<name>A0A1B0ZPX0_9RHOB</name>
<dbReference type="GO" id="GO:0003700">
    <property type="term" value="F:DNA-binding transcription factor activity"/>
    <property type="evidence" value="ECO:0007669"/>
    <property type="project" value="TreeGrafter"/>
</dbReference>
<dbReference type="InterPro" id="IPR050109">
    <property type="entry name" value="HTH-type_TetR-like_transc_reg"/>
</dbReference>
<evidence type="ECO:0000313" key="6">
    <source>
        <dbReference type="EMBL" id="ANP36223.1"/>
    </source>
</evidence>
<proteinExistence type="predicted"/>
<dbReference type="Gene3D" id="1.10.357.10">
    <property type="entry name" value="Tetracycline Repressor, domain 2"/>
    <property type="match status" value="1"/>
</dbReference>
<dbReference type="Proteomes" id="UP000092565">
    <property type="component" value="Chromosome"/>
</dbReference>
<dbReference type="Proteomes" id="UP001218364">
    <property type="component" value="Unassembled WGS sequence"/>
</dbReference>
<dbReference type="SUPFAM" id="SSF46689">
    <property type="entry name" value="Homeodomain-like"/>
    <property type="match status" value="1"/>
</dbReference>
<organism evidence="6 8">
    <name type="scientific">Phaeobacter gallaeciensis</name>
    <dbReference type="NCBI Taxonomy" id="60890"/>
    <lineage>
        <taxon>Bacteria</taxon>
        <taxon>Pseudomonadati</taxon>
        <taxon>Pseudomonadota</taxon>
        <taxon>Alphaproteobacteria</taxon>
        <taxon>Rhodobacterales</taxon>
        <taxon>Roseobacteraceae</taxon>
        <taxon>Phaeobacter</taxon>
    </lineage>
</organism>
<keyword evidence="2 4" id="KW-0238">DNA-binding</keyword>
<evidence type="ECO:0000259" key="5">
    <source>
        <dbReference type="PROSITE" id="PS50977"/>
    </source>
</evidence>
<evidence type="ECO:0000313" key="9">
    <source>
        <dbReference type="Proteomes" id="UP001218364"/>
    </source>
</evidence>
<evidence type="ECO:0000256" key="4">
    <source>
        <dbReference type="PROSITE-ProRule" id="PRU00335"/>
    </source>
</evidence>
<evidence type="ECO:0000313" key="8">
    <source>
        <dbReference type="Proteomes" id="UP000092565"/>
    </source>
</evidence>
<keyword evidence="1" id="KW-0805">Transcription regulation</keyword>
<dbReference type="EMBL" id="JARCJK010000007">
    <property type="protein sequence ID" value="MDE4166929.1"/>
    <property type="molecule type" value="Genomic_DNA"/>
</dbReference>
<feature type="DNA-binding region" description="H-T-H motif" evidence="4">
    <location>
        <begin position="49"/>
        <end position="68"/>
    </location>
</feature>
<dbReference type="GO" id="GO:0000976">
    <property type="term" value="F:transcription cis-regulatory region binding"/>
    <property type="evidence" value="ECO:0007669"/>
    <property type="project" value="TreeGrafter"/>
</dbReference>
<dbReference type="EMBL" id="CP015124">
    <property type="protein sequence ID" value="ANP36223.1"/>
    <property type="molecule type" value="Genomic_DNA"/>
</dbReference>
<dbReference type="InterPro" id="IPR009057">
    <property type="entry name" value="Homeodomain-like_sf"/>
</dbReference>
<protein>
    <submittedName>
        <fullName evidence="6">TetR family transcriptional regulator</fullName>
    </submittedName>
    <submittedName>
        <fullName evidence="7">TetR/AcrR family transcriptional regulator</fullName>
    </submittedName>
</protein>
<feature type="domain" description="HTH tetR-type" evidence="5">
    <location>
        <begin position="26"/>
        <end position="86"/>
    </location>
</feature>
<dbReference type="Pfam" id="PF00440">
    <property type="entry name" value="TetR_N"/>
    <property type="match status" value="1"/>
</dbReference>
<dbReference type="RefSeq" id="WP_065271230.1">
    <property type="nucleotide sequence ID" value="NZ_CP015124.1"/>
</dbReference>
<dbReference type="OrthoDB" id="9779746at2"/>
<keyword evidence="8" id="KW-1185">Reference proteome</keyword>
<reference evidence="7 9" key="2">
    <citation type="submission" date="2023-02" db="EMBL/GenBank/DDBJ databases">
        <title>Population genomics of bacteria associated with diatom.</title>
        <authorList>
            <person name="Xie J."/>
            <person name="Wang H."/>
        </authorList>
    </citation>
    <scope>NUCLEOTIDE SEQUENCE [LARGE SCALE GENOMIC DNA]</scope>
    <source>
        <strain evidence="7 9">PT47_8</strain>
    </source>
</reference>
<evidence type="ECO:0000313" key="7">
    <source>
        <dbReference type="EMBL" id="MDE4166929.1"/>
    </source>
</evidence>
<sequence length="216" mass="24849">MTPSAQTPMVFGPLKTRNTPKQARAVQRIHIILTATADLLSDHPVQTITTTQIATHAGIPVSSIYRYFSDVEHVLRELYLQSAQELRDKVLETLENTETRPGWRDRLHHIILTQRDYVRNNPYYRLLLMYFVSARPAVAARDREREYTTELMEMRWKRGQDGFHGGDPKVVAQTVLQIAVAMEDMIAAQSNPENADIYAQEFLTLLDSYLANYLED</sequence>
<evidence type="ECO:0000256" key="3">
    <source>
        <dbReference type="ARBA" id="ARBA00023163"/>
    </source>
</evidence>
<dbReference type="InterPro" id="IPR001647">
    <property type="entry name" value="HTH_TetR"/>
</dbReference>